<dbReference type="EMBL" id="BRXU01000026">
    <property type="protein sequence ID" value="GLC59160.1"/>
    <property type="molecule type" value="Genomic_DNA"/>
</dbReference>
<sequence length="95" mass="10892">MPSRAGLPIYGIHTCPFSPAPHPMFTLQRPASLHLPPQSSPSSFNTCRFLYLGLLNFFSTHIPVPFFISHLHHNMQRRRRHARTRSYNNCARGPP</sequence>
<evidence type="ECO:0000256" key="1">
    <source>
        <dbReference type="SAM" id="Phobius"/>
    </source>
</evidence>
<dbReference type="Proteomes" id="UP001165080">
    <property type="component" value="Unassembled WGS sequence"/>
</dbReference>
<keyword evidence="3" id="KW-1185">Reference proteome</keyword>
<accession>A0A9W6F7Z7</accession>
<dbReference type="AlphaFoldDB" id="A0A9W6F7Z7"/>
<comment type="caution">
    <text evidence="2">The sequence shown here is derived from an EMBL/GenBank/DDBJ whole genome shotgun (WGS) entry which is preliminary data.</text>
</comment>
<feature type="transmembrane region" description="Helical" evidence="1">
    <location>
        <begin position="49"/>
        <end position="71"/>
    </location>
</feature>
<keyword evidence="1" id="KW-1133">Transmembrane helix</keyword>
<protein>
    <submittedName>
        <fullName evidence="2">Uncharacterized protein</fullName>
    </submittedName>
</protein>
<keyword evidence="1" id="KW-0812">Transmembrane</keyword>
<evidence type="ECO:0000313" key="2">
    <source>
        <dbReference type="EMBL" id="GLC59160.1"/>
    </source>
</evidence>
<keyword evidence="1" id="KW-0472">Membrane</keyword>
<gene>
    <name evidence="2" type="primary">PLESTB004373</name>
    <name evidence="2" type="ORF">PLESTB_001454900</name>
</gene>
<organism evidence="2 3">
    <name type="scientific">Pleodorina starrii</name>
    <dbReference type="NCBI Taxonomy" id="330485"/>
    <lineage>
        <taxon>Eukaryota</taxon>
        <taxon>Viridiplantae</taxon>
        <taxon>Chlorophyta</taxon>
        <taxon>core chlorophytes</taxon>
        <taxon>Chlorophyceae</taxon>
        <taxon>CS clade</taxon>
        <taxon>Chlamydomonadales</taxon>
        <taxon>Volvocaceae</taxon>
        <taxon>Pleodorina</taxon>
    </lineage>
</organism>
<reference evidence="2 3" key="1">
    <citation type="journal article" date="2023" name="Commun. Biol.">
        <title>Reorganization of the ancestral sex-determining regions during the evolution of trioecy in Pleodorina starrii.</title>
        <authorList>
            <person name="Takahashi K."/>
            <person name="Suzuki S."/>
            <person name="Kawai-Toyooka H."/>
            <person name="Yamamoto K."/>
            <person name="Hamaji T."/>
            <person name="Ootsuki R."/>
            <person name="Yamaguchi H."/>
            <person name="Kawachi M."/>
            <person name="Higashiyama T."/>
            <person name="Nozaki H."/>
        </authorList>
    </citation>
    <scope>NUCLEOTIDE SEQUENCE [LARGE SCALE GENOMIC DNA]</scope>
    <source>
        <strain evidence="2 3">NIES-4479</strain>
    </source>
</reference>
<proteinExistence type="predicted"/>
<name>A0A9W6F7Z7_9CHLO</name>
<evidence type="ECO:0000313" key="3">
    <source>
        <dbReference type="Proteomes" id="UP001165080"/>
    </source>
</evidence>